<keyword evidence="2" id="KW-0040">ANK repeat</keyword>
<dbReference type="PANTHER" id="PTHR46082">
    <property type="entry name" value="ATP/GTP-BINDING PROTEIN-RELATED"/>
    <property type="match status" value="1"/>
</dbReference>
<dbReference type="PROSITE" id="PS50088">
    <property type="entry name" value="ANK_REPEAT"/>
    <property type="match status" value="2"/>
</dbReference>
<dbReference type="EMBL" id="CAOQHR010000002">
    <property type="protein sequence ID" value="CAI6313214.1"/>
    <property type="molecule type" value="Genomic_DNA"/>
</dbReference>
<evidence type="ECO:0008006" key="7">
    <source>
        <dbReference type="Google" id="ProtNLM"/>
    </source>
</evidence>
<gene>
    <name evidence="5" type="ORF">PDIGIT_LOCUS3298</name>
</gene>
<feature type="repeat" description="ANK" evidence="2">
    <location>
        <begin position="1101"/>
        <end position="1125"/>
    </location>
</feature>
<evidence type="ECO:0000259" key="3">
    <source>
        <dbReference type="Pfam" id="PF01048"/>
    </source>
</evidence>
<dbReference type="OrthoDB" id="194358at2759"/>
<dbReference type="InterPro" id="IPR027417">
    <property type="entry name" value="P-loop_NTPase"/>
</dbReference>
<evidence type="ECO:0000313" key="6">
    <source>
        <dbReference type="Proteomes" id="UP001152607"/>
    </source>
</evidence>
<feature type="domain" description="Nephrocystin 3-like N-terminal" evidence="4">
    <location>
        <begin position="399"/>
        <end position="574"/>
    </location>
</feature>
<accession>A0A9W4XJ03</accession>
<sequence>MPQRLRREDYTVGWVCALSIELAAAKALLDERHEAPIDDIEDDGNVYCTGSMAGHNVVIVCLPAGRIGNNPAATVATQMQASFKGIRFGLMVGIGGGVPSPKADIRLGDVVVSEPYRTFGGVVQYDKGKTTTGGFERTGSLNSPPQILLSAIQTVKANHDICESRLLEYVSKLERLPIFRRQRAGPDVLFKATYDHGDADSCENCDPNEQEDRAKRLDGELIEVHYGTIASGNRVIKRAIKRDKASHSLGGVLCFEMEAAGLMDTFPCLVIRGICDYADSHKNKKWQPYAAGTAASYAKEMLSAIPTAKAKRMYTADDIMRDAPSETGESFSSKRRKTETNRSLQDFMEQDNDALVASHLNQESVDEGRKEQKRDLLQSLMFDKIDSREMNIGNAHAKTCRWLLEKSEYLEWLDPEKSRDHNGFLWIKGKPGAGKSTLIKYALTHARKTMDGWIIISFFFHGRGESLEKSTIGAYRSLLIQLFQRRPASQELLLSLGVTAVTAGAKHQWTIEALEALLEDVILNVGKSPIILFIDALDECEEQHEIRNMVSFFQRIGGLAMSAGIRLRICFASRLYPHITINKGLHLILHDHDEHRQDIASYLESELRIGNSNTAQEVRSHIQEKASGIFMWVVLVTRILNTEYDQGRMHALRQRLRVIPQDLHTLFLDMLSRDMDSRTELLLCIQWTLFAKQSLSPEQLYFAIFAGIDLSETSAWDREEMAMEDIERFLLNNSKGLIKITRSEFHHVQFIHESVRDFFLEANGLGHIWPELKENLEGQSHEKLKQCCLNYLTVSISAVRQYCESMPDAAVSRNQIEARYPLLGYAVQRLISHADTAEAMGLSQTAFLNNFNLAEWISLHNLIEPTPTSKYSLNASLLYILAEHNLPHLIKNHESTTSCFKIENERCGCPLLAAMAAGNGEAIEAMLESFVISRSANIDPEALYSYITIENWGHRFIKTGFKFWKGGNVLSYLIEYDFEVAVVIFVQSREFDANCEDHKGDTPIFKAIAKKDEKLVKLLLNSGMIDVNRRRRSGDTPLSTALSKGYKEITRLLLEEDTIDINILDWRGRTPFMKAILDRDEELVKLLLRTGKVDFSVEDAAGDTPLFIAVAMGDEGILRLLLQTGRVDVNTKDHDGNTPLSIAVRQGLEGIARALVETRRADIQERDSYGRSLLSVAVFWGHEGVLRLLLDTGGIDVNAKDFVGETPLFVAATHGDEALVGLLLESGDVDINEKDNLGRGALSQAVALGHKKIVELLLDTGRANTNEADYFYGMTPLSVAVEKGYEGIVDLLESFAQLSL</sequence>
<evidence type="ECO:0000256" key="1">
    <source>
        <dbReference type="ARBA" id="ARBA00022737"/>
    </source>
</evidence>
<dbReference type="InterPro" id="IPR000845">
    <property type="entry name" value="Nucleoside_phosphorylase_d"/>
</dbReference>
<protein>
    <recommendedName>
        <fullName evidence="7">Nucleoside phosphorylase domain-containing protein</fullName>
    </recommendedName>
</protein>
<dbReference type="Gene3D" id="3.40.50.300">
    <property type="entry name" value="P-loop containing nucleotide triphosphate hydrolases"/>
    <property type="match status" value="1"/>
</dbReference>
<dbReference type="GO" id="GO:0003824">
    <property type="term" value="F:catalytic activity"/>
    <property type="evidence" value="ECO:0007669"/>
    <property type="project" value="InterPro"/>
</dbReference>
<dbReference type="Gene3D" id="3.40.50.1580">
    <property type="entry name" value="Nucleoside phosphorylase domain"/>
    <property type="match status" value="1"/>
</dbReference>
<dbReference type="SMART" id="SM00248">
    <property type="entry name" value="ANK"/>
    <property type="match status" value="9"/>
</dbReference>
<keyword evidence="6" id="KW-1185">Reference proteome</keyword>
<dbReference type="SUPFAM" id="SSF48403">
    <property type="entry name" value="Ankyrin repeat"/>
    <property type="match status" value="2"/>
</dbReference>
<dbReference type="InterPro" id="IPR056884">
    <property type="entry name" value="NPHP3-like_N"/>
</dbReference>
<organism evidence="5 6">
    <name type="scientific">Periconia digitata</name>
    <dbReference type="NCBI Taxonomy" id="1303443"/>
    <lineage>
        <taxon>Eukaryota</taxon>
        <taxon>Fungi</taxon>
        <taxon>Dikarya</taxon>
        <taxon>Ascomycota</taxon>
        <taxon>Pezizomycotina</taxon>
        <taxon>Dothideomycetes</taxon>
        <taxon>Pleosporomycetidae</taxon>
        <taxon>Pleosporales</taxon>
        <taxon>Massarineae</taxon>
        <taxon>Periconiaceae</taxon>
        <taxon>Periconia</taxon>
    </lineage>
</organism>
<proteinExistence type="predicted"/>
<name>A0A9W4XJ03_9PLEO</name>
<dbReference type="Pfam" id="PF12796">
    <property type="entry name" value="Ank_2"/>
    <property type="match status" value="3"/>
</dbReference>
<dbReference type="Pfam" id="PF01048">
    <property type="entry name" value="PNP_UDP_1"/>
    <property type="match status" value="1"/>
</dbReference>
<reference evidence="5" key="1">
    <citation type="submission" date="2023-01" db="EMBL/GenBank/DDBJ databases">
        <authorList>
            <person name="Van Ghelder C."/>
            <person name="Rancurel C."/>
        </authorList>
    </citation>
    <scope>NUCLEOTIDE SEQUENCE</scope>
    <source>
        <strain evidence="5">CNCM I-4278</strain>
    </source>
</reference>
<dbReference type="PROSITE" id="PS50297">
    <property type="entry name" value="ANK_REP_REGION"/>
    <property type="match status" value="2"/>
</dbReference>
<dbReference type="SUPFAM" id="SSF52540">
    <property type="entry name" value="P-loop containing nucleoside triphosphate hydrolases"/>
    <property type="match status" value="1"/>
</dbReference>
<evidence type="ECO:0000313" key="5">
    <source>
        <dbReference type="EMBL" id="CAI6313214.1"/>
    </source>
</evidence>
<dbReference type="SUPFAM" id="SSF53167">
    <property type="entry name" value="Purine and uridine phosphorylases"/>
    <property type="match status" value="1"/>
</dbReference>
<dbReference type="InterPro" id="IPR036770">
    <property type="entry name" value="Ankyrin_rpt-contain_sf"/>
</dbReference>
<dbReference type="InterPro" id="IPR053137">
    <property type="entry name" value="NLR-like"/>
</dbReference>
<dbReference type="Pfam" id="PF24883">
    <property type="entry name" value="NPHP3_N"/>
    <property type="match status" value="1"/>
</dbReference>
<dbReference type="GO" id="GO:0009116">
    <property type="term" value="P:nucleoside metabolic process"/>
    <property type="evidence" value="ECO:0007669"/>
    <property type="project" value="InterPro"/>
</dbReference>
<dbReference type="InterPro" id="IPR002110">
    <property type="entry name" value="Ankyrin_rpt"/>
</dbReference>
<evidence type="ECO:0000259" key="4">
    <source>
        <dbReference type="Pfam" id="PF24883"/>
    </source>
</evidence>
<keyword evidence="1" id="KW-0677">Repeat</keyword>
<dbReference type="PANTHER" id="PTHR46082:SF11">
    <property type="entry name" value="AAA+ ATPASE DOMAIN-CONTAINING PROTEIN-RELATED"/>
    <property type="match status" value="1"/>
</dbReference>
<dbReference type="InterPro" id="IPR035994">
    <property type="entry name" value="Nucleoside_phosphorylase_sf"/>
</dbReference>
<comment type="caution">
    <text evidence="5">The sequence shown here is derived from an EMBL/GenBank/DDBJ whole genome shotgun (WGS) entry which is preliminary data.</text>
</comment>
<dbReference type="Proteomes" id="UP001152607">
    <property type="component" value="Unassembled WGS sequence"/>
</dbReference>
<dbReference type="Gene3D" id="1.25.40.20">
    <property type="entry name" value="Ankyrin repeat-containing domain"/>
    <property type="match status" value="2"/>
</dbReference>
<evidence type="ECO:0000256" key="2">
    <source>
        <dbReference type="PROSITE-ProRule" id="PRU00023"/>
    </source>
</evidence>
<feature type="domain" description="Nucleoside phosphorylase" evidence="3">
    <location>
        <begin position="12"/>
        <end position="287"/>
    </location>
</feature>
<feature type="repeat" description="ANK" evidence="2">
    <location>
        <begin position="1203"/>
        <end position="1227"/>
    </location>
</feature>